<gene>
    <name evidence="3" type="primary">coaE</name>
    <name evidence="5" type="ORF">THER5_1029</name>
</gene>
<comment type="catalytic activity">
    <reaction evidence="3">
        <text>3'-dephospho-CoA + ATP = ADP + CoA + H(+)</text>
        <dbReference type="Rhea" id="RHEA:18245"/>
        <dbReference type="ChEBI" id="CHEBI:15378"/>
        <dbReference type="ChEBI" id="CHEBI:30616"/>
        <dbReference type="ChEBI" id="CHEBI:57287"/>
        <dbReference type="ChEBI" id="CHEBI:57328"/>
        <dbReference type="ChEBI" id="CHEBI:456216"/>
        <dbReference type="EC" id="2.7.1.24"/>
    </reaction>
</comment>
<dbReference type="NCBIfam" id="TIGR00152">
    <property type="entry name" value="dephospho-CoA kinase"/>
    <property type="match status" value="1"/>
</dbReference>
<feature type="binding site" evidence="3">
    <location>
        <begin position="12"/>
        <end position="17"/>
    </location>
    <ligand>
        <name>ATP</name>
        <dbReference type="ChEBI" id="CHEBI:30616"/>
    </ligand>
</feature>
<keyword evidence="3" id="KW-0963">Cytoplasm</keyword>
<keyword evidence="3" id="KW-0173">Coenzyme A biosynthesis</keyword>
<comment type="pathway">
    <text evidence="3">Cofactor biosynthesis; coenzyme A biosynthesis; CoA from (R)-pantothenate: step 5/5.</text>
</comment>
<dbReference type="HAMAP" id="MF_00376">
    <property type="entry name" value="Dephospho_CoA_kinase"/>
    <property type="match status" value="1"/>
</dbReference>
<dbReference type="GO" id="GO:0015937">
    <property type="term" value="P:coenzyme A biosynthetic process"/>
    <property type="evidence" value="ECO:0007669"/>
    <property type="project" value="UniProtKB-UniRule"/>
</dbReference>
<sequence>MVIRIGLTGGIAAGKSTVSRRLGELGATIIDYDALARQAVEPGGVALQRIVDVFGPEAVGADGKLDRTWLAERVFGEHADPHARQRLDAIEHPLIYELAKRIDMQTARQNSSAVIVHDIPLLAEVLHDLPFSFDHIVTVEAPESIRIERMIRTRGMDRVQAQARIASQSKRSARIAVADTVVDSNVDVKTMLERIDSLYATWRDEANAHGR</sequence>
<dbReference type="PANTHER" id="PTHR10695:SF46">
    <property type="entry name" value="BIFUNCTIONAL COENZYME A SYNTHASE-RELATED"/>
    <property type="match status" value="1"/>
</dbReference>
<comment type="caution">
    <text evidence="5">The sequence shown here is derived from an EMBL/GenBank/DDBJ whole genome shotgun (WGS) entry which is preliminary data.</text>
</comment>
<dbReference type="GO" id="GO:0005524">
    <property type="term" value="F:ATP binding"/>
    <property type="evidence" value="ECO:0007669"/>
    <property type="project" value="UniProtKB-UniRule"/>
</dbReference>
<keyword evidence="3 5" id="KW-0808">Transferase</keyword>
<dbReference type="GO" id="GO:0004140">
    <property type="term" value="F:dephospho-CoA kinase activity"/>
    <property type="evidence" value="ECO:0007669"/>
    <property type="project" value="UniProtKB-UniRule"/>
</dbReference>
<dbReference type="OrthoDB" id="9812943at2"/>
<dbReference type="Gene3D" id="3.40.50.300">
    <property type="entry name" value="P-loop containing nucleotide triphosphate hydrolases"/>
    <property type="match status" value="1"/>
</dbReference>
<evidence type="ECO:0000256" key="4">
    <source>
        <dbReference type="NCBIfam" id="TIGR00152"/>
    </source>
</evidence>
<comment type="function">
    <text evidence="3">Catalyzes the phosphorylation of the 3'-hydroxyl group of dephosphocoenzyme A to form coenzyme A.</text>
</comment>
<dbReference type="RefSeq" id="WP_029576325.1">
    <property type="nucleotide sequence ID" value="NZ_JGZT01000006.1"/>
</dbReference>
<dbReference type="UniPathway" id="UPA00241">
    <property type="reaction ID" value="UER00356"/>
</dbReference>
<accession>A0A087E466</accession>
<dbReference type="EMBL" id="JGZT01000006">
    <property type="protein sequence ID" value="KFJ02567.1"/>
    <property type="molecule type" value="Genomic_DNA"/>
</dbReference>
<dbReference type="InterPro" id="IPR027417">
    <property type="entry name" value="P-loop_NTPase"/>
</dbReference>
<evidence type="ECO:0000256" key="2">
    <source>
        <dbReference type="ARBA" id="ARBA00022840"/>
    </source>
</evidence>
<reference evidence="5 6" key="1">
    <citation type="submission" date="2014-03" db="EMBL/GenBank/DDBJ databases">
        <title>Genomics of Bifidobacteria.</title>
        <authorList>
            <person name="Ventura M."/>
            <person name="Milani C."/>
            <person name="Lugli G.A."/>
        </authorList>
    </citation>
    <scope>NUCLEOTIDE SEQUENCE [LARGE SCALE GENOMIC DNA]</scope>
    <source>
        <strain evidence="5 6">LMG 21395</strain>
    </source>
</reference>
<organism evidence="5 6">
    <name type="scientific">Bifidobacterium thermacidophilum subsp. thermacidophilum</name>
    <dbReference type="NCBI Taxonomy" id="79262"/>
    <lineage>
        <taxon>Bacteria</taxon>
        <taxon>Bacillati</taxon>
        <taxon>Actinomycetota</taxon>
        <taxon>Actinomycetes</taxon>
        <taxon>Bifidobacteriales</taxon>
        <taxon>Bifidobacteriaceae</taxon>
        <taxon>Bifidobacterium</taxon>
    </lineage>
</organism>
<keyword evidence="2 3" id="KW-0067">ATP-binding</keyword>
<name>A0A087E466_9BIFI</name>
<dbReference type="SUPFAM" id="SSF52540">
    <property type="entry name" value="P-loop containing nucleoside triphosphate hydrolases"/>
    <property type="match status" value="1"/>
</dbReference>
<dbReference type="PANTHER" id="PTHR10695">
    <property type="entry name" value="DEPHOSPHO-COA KINASE-RELATED"/>
    <property type="match status" value="1"/>
</dbReference>
<dbReference type="GO" id="GO:0005737">
    <property type="term" value="C:cytoplasm"/>
    <property type="evidence" value="ECO:0007669"/>
    <property type="project" value="UniProtKB-SubCell"/>
</dbReference>
<keyword evidence="3 5" id="KW-0418">Kinase</keyword>
<dbReference type="AlphaFoldDB" id="A0A087E466"/>
<dbReference type="Pfam" id="PF01121">
    <property type="entry name" value="CoaE"/>
    <property type="match status" value="1"/>
</dbReference>
<evidence type="ECO:0000256" key="3">
    <source>
        <dbReference type="HAMAP-Rule" id="MF_00376"/>
    </source>
</evidence>
<evidence type="ECO:0000256" key="1">
    <source>
        <dbReference type="ARBA" id="ARBA00022741"/>
    </source>
</evidence>
<dbReference type="InterPro" id="IPR001977">
    <property type="entry name" value="Depp_CoAkinase"/>
</dbReference>
<keyword evidence="1 3" id="KW-0547">Nucleotide-binding</keyword>
<protein>
    <recommendedName>
        <fullName evidence="3 4">Dephospho-CoA kinase</fullName>
        <ecNumber evidence="3 4">2.7.1.24</ecNumber>
    </recommendedName>
    <alternativeName>
        <fullName evidence="3">Dephosphocoenzyme A kinase</fullName>
    </alternativeName>
</protein>
<dbReference type="CDD" id="cd02022">
    <property type="entry name" value="DPCK"/>
    <property type="match status" value="1"/>
</dbReference>
<comment type="similarity">
    <text evidence="3">Belongs to the CoaE family.</text>
</comment>
<evidence type="ECO:0000313" key="6">
    <source>
        <dbReference type="Proteomes" id="UP000029003"/>
    </source>
</evidence>
<proteinExistence type="inferred from homology"/>
<comment type="subcellular location">
    <subcellularLocation>
        <location evidence="3">Cytoplasm</location>
    </subcellularLocation>
</comment>
<dbReference type="Proteomes" id="UP000029003">
    <property type="component" value="Unassembled WGS sequence"/>
</dbReference>
<evidence type="ECO:0000313" key="5">
    <source>
        <dbReference type="EMBL" id="KFJ02567.1"/>
    </source>
</evidence>
<dbReference type="EC" id="2.7.1.24" evidence="3 4"/>
<dbReference type="PROSITE" id="PS51219">
    <property type="entry name" value="DPCK"/>
    <property type="match status" value="1"/>
</dbReference>